<keyword evidence="4 6" id="KW-1133">Transmembrane helix</keyword>
<feature type="transmembrane region" description="Helical" evidence="6">
    <location>
        <begin position="79"/>
        <end position="100"/>
    </location>
</feature>
<comment type="subcellular location">
    <subcellularLocation>
        <location evidence="1">Membrane</location>
        <topology evidence="1">Multi-pass membrane protein</topology>
    </subcellularLocation>
</comment>
<evidence type="ECO:0000313" key="9">
    <source>
        <dbReference type="Proteomes" id="UP000319619"/>
    </source>
</evidence>
<evidence type="ECO:0000256" key="4">
    <source>
        <dbReference type="ARBA" id="ARBA00022989"/>
    </source>
</evidence>
<name>A0A532V2V5_UNCL8</name>
<evidence type="ECO:0000259" key="7">
    <source>
        <dbReference type="Pfam" id="PF04138"/>
    </source>
</evidence>
<dbReference type="AlphaFoldDB" id="A0A532V2V5"/>
<protein>
    <recommendedName>
        <fullName evidence="7">GtrA/DPMS transmembrane domain-containing protein</fullName>
    </recommendedName>
</protein>
<comment type="caution">
    <text evidence="8">The sequence shown here is derived from an EMBL/GenBank/DDBJ whole genome shotgun (WGS) entry which is preliminary data.</text>
</comment>
<proteinExistence type="inferred from homology"/>
<feature type="transmembrane region" description="Helical" evidence="6">
    <location>
        <begin position="12"/>
        <end position="33"/>
    </location>
</feature>
<accession>A0A532V2V5</accession>
<dbReference type="InterPro" id="IPR007267">
    <property type="entry name" value="GtrA_DPMS_TM"/>
</dbReference>
<feature type="transmembrane region" description="Helical" evidence="6">
    <location>
        <begin position="39"/>
        <end position="59"/>
    </location>
</feature>
<dbReference type="Pfam" id="PF04138">
    <property type="entry name" value="GtrA_DPMS_TM"/>
    <property type="match status" value="1"/>
</dbReference>
<keyword evidence="5 6" id="KW-0472">Membrane</keyword>
<dbReference type="GO" id="GO:0005886">
    <property type="term" value="C:plasma membrane"/>
    <property type="evidence" value="ECO:0007669"/>
    <property type="project" value="TreeGrafter"/>
</dbReference>
<gene>
    <name evidence="8" type="ORF">CEE37_02645</name>
</gene>
<organism evidence="8 9">
    <name type="scientific">candidate division LCP-89 bacterium B3_LCP</name>
    <dbReference type="NCBI Taxonomy" id="2012998"/>
    <lineage>
        <taxon>Bacteria</taxon>
        <taxon>Pseudomonadati</taxon>
        <taxon>Bacteria division LCP-89</taxon>
    </lineage>
</organism>
<evidence type="ECO:0000256" key="6">
    <source>
        <dbReference type="SAM" id="Phobius"/>
    </source>
</evidence>
<evidence type="ECO:0000313" key="8">
    <source>
        <dbReference type="EMBL" id="TKJ41478.1"/>
    </source>
</evidence>
<dbReference type="InterPro" id="IPR051401">
    <property type="entry name" value="GtrA_CellWall_Glycosyl"/>
</dbReference>
<comment type="similarity">
    <text evidence="2">Belongs to the GtrA family.</text>
</comment>
<sequence length="144" mass="16515">MKLPSRLTVKLFLNYIWIGGLATVVDTFALLVFRVKFGMYVWLSAALAYACGMATNFVLNKYLNFTSKERHILKQARTFFIVASIGLCLKALLMEVFVQVVHMRLLIAQAFGVAIVMIWSFWGHHKMTFRGGIRSYLSDRLNKE</sequence>
<evidence type="ECO:0000256" key="2">
    <source>
        <dbReference type="ARBA" id="ARBA00009399"/>
    </source>
</evidence>
<evidence type="ECO:0000256" key="5">
    <source>
        <dbReference type="ARBA" id="ARBA00023136"/>
    </source>
</evidence>
<keyword evidence="3 6" id="KW-0812">Transmembrane</keyword>
<feature type="transmembrane region" description="Helical" evidence="6">
    <location>
        <begin position="106"/>
        <end position="124"/>
    </location>
</feature>
<dbReference type="PANTHER" id="PTHR38459">
    <property type="entry name" value="PROPHAGE BACTOPRENOL-LINKED GLUCOSE TRANSLOCASE HOMOLOG"/>
    <property type="match status" value="1"/>
</dbReference>
<evidence type="ECO:0000256" key="3">
    <source>
        <dbReference type="ARBA" id="ARBA00022692"/>
    </source>
</evidence>
<reference evidence="8 9" key="1">
    <citation type="submission" date="2017-06" db="EMBL/GenBank/DDBJ databases">
        <title>Novel microbial phyla capable of carbon fixation and sulfur reduction in deep-sea sediments.</title>
        <authorList>
            <person name="Huang J."/>
            <person name="Baker B."/>
            <person name="Wang Y."/>
        </authorList>
    </citation>
    <scope>NUCLEOTIDE SEQUENCE [LARGE SCALE GENOMIC DNA]</scope>
    <source>
        <strain evidence="8">B3_LCP</strain>
    </source>
</reference>
<dbReference type="GO" id="GO:0000271">
    <property type="term" value="P:polysaccharide biosynthetic process"/>
    <property type="evidence" value="ECO:0007669"/>
    <property type="project" value="InterPro"/>
</dbReference>
<dbReference type="EMBL" id="NJBN01000002">
    <property type="protein sequence ID" value="TKJ41478.1"/>
    <property type="molecule type" value="Genomic_DNA"/>
</dbReference>
<dbReference type="PANTHER" id="PTHR38459:SF1">
    <property type="entry name" value="PROPHAGE BACTOPRENOL-LINKED GLUCOSE TRANSLOCASE HOMOLOG"/>
    <property type="match status" value="1"/>
</dbReference>
<evidence type="ECO:0000256" key="1">
    <source>
        <dbReference type="ARBA" id="ARBA00004141"/>
    </source>
</evidence>
<feature type="domain" description="GtrA/DPMS transmembrane" evidence="7">
    <location>
        <begin position="15"/>
        <end position="129"/>
    </location>
</feature>
<dbReference type="Proteomes" id="UP000319619">
    <property type="component" value="Unassembled WGS sequence"/>
</dbReference>